<protein>
    <submittedName>
        <fullName evidence="1">Uncharacterized protein</fullName>
    </submittedName>
</protein>
<comment type="caution">
    <text evidence="1">The sequence shown here is derived from an EMBL/GenBank/DDBJ whole genome shotgun (WGS) entry which is preliminary data.</text>
</comment>
<evidence type="ECO:0000313" key="2">
    <source>
        <dbReference type="Proteomes" id="UP000663880"/>
    </source>
</evidence>
<reference evidence="1" key="1">
    <citation type="submission" date="2021-02" db="EMBL/GenBank/DDBJ databases">
        <authorList>
            <person name="Steward A R."/>
        </authorList>
    </citation>
    <scope>NUCLEOTIDE SEQUENCE</scope>
</reference>
<evidence type="ECO:0000313" key="1">
    <source>
        <dbReference type="EMBL" id="CAF4909502.1"/>
    </source>
</evidence>
<organism evidence="1 2">
    <name type="scientific">Pieris macdunnoughi</name>
    <dbReference type="NCBI Taxonomy" id="345717"/>
    <lineage>
        <taxon>Eukaryota</taxon>
        <taxon>Metazoa</taxon>
        <taxon>Ecdysozoa</taxon>
        <taxon>Arthropoda</taxon>
        <taxon>Hexapoda</taxon>
        <taxon>Insecta</taxon>
        <taxon>Pterygota</taxon>
        <taxon>Neoptera</taxon>
        <taxon>Endopterygota</taxon>
        <taxon>Lepidoptera</taxon>
        <taxon>Glossata</taxon>
        <taxon>Ditrysia</taxon>
        <taxon>Papilionoidea</taxon>
        <taxon>Pieridae</taxon>
        <taxon>Pierinae</taxon>
        <taxon>Pieris</taxon>
    </lineage>
</organism>
<proteinExistence type="predicted"/>
<name>A0A821VK67_9NEOP</name>
<gene>
    <name evidence="1" type="ORF">PMACD_LOCUS12012</name>
</gene>
<keyword evidence="2" id="KW-1185">Reference proteome</keyword>
<dbReference type="EMBL" id="CAJOBZ010000044">
    <property type="protein sequence ID" value="CAF4909502.1"/>
    <property type="molecule type" value="Genomic_DNA"/>
</dbReference>
<dbReference type="AlphaFoldDB" id="A0A821VK67"/>
<sequence length="66" mass="7534">MCYWPVQFDDVTRCAGQLLLDRWRRALREAYGYKPSDPQRGGEESVAAGCAGEASATEYWHTYQDT</sequence>
<dbReference type="Proteomes" id="UP000663880">
    <property type="component" value="Unassembled WGS sequence"/>
</dbReference>
<accession>A0A821VK67</accession>